<gene>
    <name evidence="1" type="ORF">J0X27_09760</name>
</gene>
<sequence>MSGQKITDYGAGLQNISKRKFLRSTATAGLGFAGLAHTGLVAADEPHTSISDREQSDVIEVVKKSEQYDALDNPVVDGGFQPQFNQAEVSKFEPSEDDRESSGLVVIIPTKNAQNDDASVELTAFVPDDNPDELKLQAEAKVDDVVVGFLYTDSDLIETSEGFTSSHTALGHHDSDLVTPSSIFDPLPDFDDVRDLIDDAIEEGRELKEHGEDKFSDLSDWAYNEADDKVDTVRELSDDAYDFGVDVFSPVNGREPPEELEEAMNNQGQEHIATVDLTKSCVYVSLGSLSGVGALILSGVGVAASPIAVAFAGVVTAGCTIYGAINHFVKDAVDCSVRYAYIFANTDLDDPEEVTATAFPWCE</sequence>
<accession>A0A8A2U3G6</accession>
<keyword evidence="2" id="KW-1185">Reference proteome</keyword>
<dbReference type="AlphaFoldDB" id="A0A8A2U3G6"/>
<proteinExistence type="predicted"/>
<organism evidence="1 2">
    <name type="scientific">Natrinema longum</name>
    <dbReference type="NCBI Taxonomy" id="370324"/>
    <lineage>
        <taxon>Archaea</taxon>
        <taxon>Methanobacteriati</taxon>
        <taxon>Methanobacteriota</taxon>
        <taxon>Stenosarchaea group</taxon>
        <taxon>Halobacteria</taxon>
        <taxon>Halobacteriales</taxon>
        <taxon>Natrialbaceae</taxon>
        <taxon>Natrinema</taxon>
    </lineage>
</organism>
<dbReference type="Proteomes" id="UP000663191">
    <property type="component" value="Chromosome"/>
</dbReference>
<name>A0A8A2U3G6_9EURY</name>
<dbReference type="GeneID" id="63184030"/>
<dbReference type="EMBL" id="CP071463">
    <property type="protein sequence ID" value="QSW83769.1"/>
    <property type="molecule type" value="Genomic_DNA"/>
</dbReference>
<protein>
    <submittedName>
        <fullName evidence="1">Uncharacterized protein</fullName>
    </submittedName>
</protein>
<dbReference type="KEGG" id="hlo:J0X27_09760"/>
<reference evidence="1 2" key="1">
    <citation type="journal article" date="2006" name="Int. J. Syst. Evol. Microbiol.">
        <title>Haloterrigena longa sp. nov. and Haloterrigena limicola sp. nov., extremely halophilic archaea isolated from a salt lake.</title>
        <authorList>
            <person name="Cui H.L."/>
            <person name="Tohty D."/>
            <person name="Zhou P.J."/>
            <person name="Liu S.J."/>
        </authorList>
    </citation>
    <scope>NUCLEOTIDE SEQUENCE [LARGE SCALE GENOMIC DNA]</scope>
    <source>
        <strain evidence="1 2">ABH32</strain>
    </source>
</reference>
<evidence type="ECO:0000313" key="1">
    <source>
        <dbReference type="EMBL" id="QSW83769.1"/>
    </source>
</evidence>
<dbReference type="RefSeq" id="WP_207268958.1">
    <property type="nucleotide sequence ID" value="NZ_CP071463.1"/>
</dbReference>
<evidence type="ECO:0000313" key="2">
    <source>
        <dbReference type="Proteomes" id="UP000663191"/>
    </source>
</evidence>